<evidence type="ECO:0000313" key="2">
    <source>
        <dbReference type="Proteomes" id="UP001500212"/>
    </source>
</evidence>
<reference evidence="2" key="1">
    <citation type="journal article" date="2019" name="Int. J. Syst. Evol. Microbiol.">
        <title>The Global Catalogue of Microorganisms (GCM) 10K type strain sequencing project: providing services to taxonomists for standard genome sequencing and annotation.</title>
        <authorList>
            <consortium name="The Broad Institute Genomics Platform"/>
            <consortium name="The Broad Institute Genome Sequencing Center for Infectious Disease"/>
            <person name="Wu L."/>
            <person name="Ma J."/>
        </authorList>
    </citation>
    <scope>NUCLEOTIDE SEQUENCE [LARGE SCALE GENOMIC DNA]</scope>
    <source>
        <strain evidence="2">JCM 17938</strain>
    </source>
</reference>
<name>A0ABP8TSZ6_9ACTN</name>
<gene>
    <name evidence="1" type="ORF">GCM10023195_60410</name>
</gene>
<evidence type="ECO:0000313" key="1">
    <source>
        <dbReference type="EMBL" id="GAA4613897.1"/>
    </source>
</evidence>
<dbReference type="InterPro" id="IPR036170">
    <property type="entry name" value="YezG-like_sf"/>
</dbReference>
<proteinExistence type="predicted"/>
<sequence>MPSSGLSVERQDEILQEIGELLAGALRPGWSRATFTWTGIVGGGVLSSLTVLDEEGRSRTDTIPRGMNKLCGRLKDGMYRPGAGTWLTMTYTLSADGGHTADYDYNGEPELGGFEPGQYAKEVAAFPRDPEHTPDWLSAALERVPNFYAAVYAEPGEQYEIEIGPHLGEVARAFDHGGWTVGPGEYRNEFEFTTEWASLRTLSQYGLVRLAGKVDPDRWDDLIAFLTGQGWNFGASLYEGEKIVANVDPARPPAV</sequence>
<dbReference type="EMBL" id="BAABHJ010000023">
    <property type="protein sequence ID" value="GAA4613897.1"/>
    <property type="molecule type" value="Genomic_DNA"/>
</dbReference>
<keyword evidence="2" id="KW-1185">Reference proteome</keyword>
<protein>
    <recommendedName>
        <fullName evidence="3">DUF600 family protein</fullName>
    </recommendedName>
</protein>
<dbReference type="SUPFAM" id="SSF160424">
    <property type="entry name" value="BH3703-like"/>
    <property type="match status" value="1"/>
</dbReference>
<accession>A0ABP8TSZ6</accession>
<dbReference type="RefSeq" id="WP_345362010.1">
    <property type="nucleotide sequence ID" value="NZ_BAABHJ010000023.1"/>
</dbReference>
<organism evidence="1 2">
    <name type="scientific">Actinoallomurus liliacearum</name>
    <dbReference type="NCBI Taxonomy" id="1080073"/>
    <lineage>
        <taxon>Bacteria</taxon>
        <taxon>Bacillati</taxon>
        <taxon>Actinomycetota</taxon>
        <taxon>Actinomycetes</taxon>
        <taxon>Streptosporangiales</taxon>
        <taxon>Thermomonosporaceae</taxon>
        <taxon>Actinoallomurus</taxon>
    </lineage>
</organism>
<dbReference type="Proteomes" id="UP001500212">
    <property type="component" value="Unassembled WGS sequence"/>
</dbReference>
<comment type="caution">
    <text evidence="1">The sequence shown here is derived from an EMBL/GenBank/DDBJ whole genome shotgun (WGS) entry which is preliminary data.</text>
</comment>
<evidence type="ECO:0008006" key="3">
    <source>
        <dbReference type="Google" id="ProtNLM"/>
    </source>
</evidence>